<feature type="region of interest" description="Disordered" evidence="1">
    <location>
        <begin position="250"/>
        <end position="269"/>
    </location>
</feature>
<evidence type="ECO:0000313" key="3">
    <source>
        <dbReference type="Proteomes" id="UP000094801"/>
    </source>
</evidence>
<keyword evidence="3" id="KW-1185">Reference proteome</keyword>
<dbReference type="AlphaFoldDB" id="A0A1E4T6C8"/>
<sequence length="343" mass="36591">MNVSNGNYEVIRADLIKLSKYELEILEWYLKEYYVTNALTSTIGSMENDYMFGLSSSNQYQAQDLRIQLEKMMKVEMDKRSSSEPEDDEKLAQLAIDDPTTYELSKYLDVDDDISLGDPGYQVTQQELNGGFPAFRYYGFLTVICPTIKFTDQFEFFRDRPSTDGNQGTPESKLYRAKFFDLINKQRQARYDDIKKSVMNENENKTKKKKGLLKKIFSSSKSSFYSPFPRYEVWRGADYSSPLLMGPASGDNGGGISHHGHHHHGGRGCDGSGCGDNGGGGYSGGGDSGGGYSGGGDSGGGYSGGGYSGGGDSGGGYSGGGDSGGGGGSSGGDSGGGGGSSGC</sequence>
<dbReference type="Proteomes" id="UP000094801">
    <property type="component" value="Unassembled WGS sequence"/>
</dbReference>
<name>A0A1E4T6C8_9ASCO</name>
<proteinExistence type="predicted"/>
<organism evidence="2 3">
    <name type="scientific">[Candida] arabinofermentans NRRL YB-2248</name>
    <dbReference type="NCBI Taxonomy" id="983967"/>
    <lineage>
        <taxon>Eukaryota</taxon>
        <taxon>Fungi</taxon>
        <taxon>Dikarya</taxon>
        <taxon>Ascomycota</taxon>
        <taxon>Saccharomycotina</taxon>
        <taxon>Pichiomycetes</taxon>
        <taxon>Pichiales</taxon>
        <taxon>Pichiaceae</taxon>
        <taxon>Ogataea</taxon>
        <taxon>Ogataea/Candida clade</taxon>
    </lineage>
</organism>
<reference evidence="3" key="1">
    <citation type="submission" date="2016-04" db="EMBL/GenBank/DDBJ databases">
        <title>Comparative genomics of biotechnologically important yeasts.</title>
        <authorList>
            <consortium name="DOE Joint Genome Institute"/>
            <person name="Riley R."/>
            <person name="Haridas S."/>
            <person name="Wolfe K.H."/>
            <person name="Lopes M.R."/>
            <person name="Hittinger C.T."/>
            <person name="Goker M."/>
            <person name="Salamov A."/>
            <person name="Wisecaver J."/>
            <person name="Long T.M."/>
            <person name="Aerts A.L."/>
            <person name="Barry K."/>
            <person name="Choi C."/>
            <person name="Clum A."/>
            <person name="Coughlan A.Y."/>
            <person name="Deshpande S."/>
            <person name="Douglass A.P."/>
            <person name="Hanson S.J."/>
            <person name="Klenk H.-P."/>
            <person name="Labutti K."/>
            <person name="Lapidus A."/>
            <person name="Lindquist E."/>
            <person name="Lipzen A."/>
            <person name="Meier-Kolthoff J.P."/>
            <person name="Ohm R.A."/>
            <person name="Otillar R.P."/>
            <person name="Pangilinan J."/>
            <person name="Peng Y."/>
            <person name="Rokas A."/>
            <person name="Rosa C.A."/>
            <person name="Scheuner C."/>
            <person name="Sibirny A.A."/>
            <person name="Slot J.C."/>
            <person name="Stielow J.B."/>
            <person name="Sun H."/>
            <person name="Kurtzman C.P."/>
            <person name="Blackwell M."/>
            <person name="Grigoriev I.V."/>
            <person name="Jeffries T.W."/>
        </authorList>
    </citation>
    <scope>NUCLEOTIDE SEQUENCE [LARGE SCALE GENOMIC DNA]</scope>
    <source>
        <strain evidence="3">NRRL YB-2248</strain>
    </source>
</reference>
<feature type="region of interest" description="Disordered" evidence="1">
    <location>
        <begin position="300"/>
        <end position="343"/>
    </location>
</feature>
<dbReference type="STRING" id="983967.A0A1E4T6C8"/>
<dbReference type="EMBL" id="KV453848">
    <property type="protein sequence ID" value="ODV87228.1"/>
    <property type="molecule type" value="Genomic_DNA"/>
</dbReference>
<gene>
    <name evidence="2" type="ORF">CANARDRAFT_5781</name>
</gene>
<protein>
    <submittedName>
        <fullName evidence="2">Uncharacterized protein</fullName>
    </submittedName>
</protein>
<evidence type="ECO:0000256" key="1">
    <source>
        <dbReference type="SAM" id="MobiDB-lite"/>
    </source>
</evidence>
<evidence type="ECO:0000313" key="2">
    <source>
        <dbReference type="EMBL" id="ODV87228.1"/>
    </source>
</evidence>
<accession>A0A1E4T6C8</accession>